<evidence type="ECO:0000313" key="1">
    <source>
        <dbReference type="EMBL" id="JAP52995.1"/>
    </source>
</evidence>
<reference evidence="1" key="1">
    <citation type="submission" date="2016-01" db="EMBL/GenBank/DDBJ databases">
        <title>Reference transcriptome for the parasite Schistocephalus solidus: insights into the molecular evolution of parasitism.</title>
        <authorList>
            <person name="Hebert F.O."/>
            <person name="Grambauer S."/>
            <person name="Barber I."/>
            <person name="Landry C.R."/>
            <person name="Aubin-Horth N."/>
        </authorList>
    </citation>
    <scope>NUCLEOTIDE SEQUENCE</scope>
</reference>
<accession>A0A0X3PM43</accession>
<dbReference type="AlphaFoldDB" id="A0A0X3PM43"/>
<organism evidence="1">
    <name type="scientific">Schistocephalus solidus</name>
    <name type="common">Tapeworm</name>
    <dbReference type="NCBI Taxonomy" id="70667"/>
    <lineage>
        <taxon>Eukaryota</taxon>
        <taxon>Metazoa</taxon>
        <taxon>Spiralia</taxon>
        <taxon>Lophotrochozoa</taxon>
        <taxon>Platyhelminthes</taxon>
        <taxon>Cestoda</taxon>
        <taxon>Eucestoda</taxon>
        <taxon>Diphyllobothriidea</taxon>
        <taxon>Diphyllobothriidae</taxon>
        <taxon>Schistocephalus</taxon>
    </lineage>
</organism>
<protein>
    <submittedName>
        <fullName evidence="1">Uncharacterized protein</fullName>
    </submittedName>
</protein>
<sequence length="123" mass="14065">YRINQNFTSITSIKRCRMIIHNIICEIQIKFKINARSKVGKFCPNKVTRRRLEIVLSTSSAESRCCGRILTTFASIFLLHAPQCLFNMISTPCPSLLLAGFTNHQETHYTNRLKYVSGKPARS</sequence>
<feature type="non-terminal residue" evidence="1">
    <location>
        <position position="1"/>
    </location>
</feature>
<proteinExistence type="predicted"/>
<name>A0A0X3PM43_SCHSO</name>
<gene>
    <name evidence="1" type="ORF">TR130878</name>
</gene>
<dbReference type="EMBL" id="GEEE01010230">
    <property type="protein sequence ID" value="JAP52995.1"/>
    <property type="molecule type" value="Transcribed_RNA"/>
</dbReference>
<feature type="non-terminal residue" evidence="1">
    <location>
        <position position="123"/>
    </location>
</feature>